<gene>
    <name evidence="3" type="ORF">EVAR_28316_1</name>
</gene>
<keyword evidence="2" id="KW-0732">Signal</keyword>
<feature type="signal peptide" evidence="2">
    <location>
        <begin position="1"/>
        <end position="18"/>
    </location>
</feature>
<protein>
    <submittedName>
        <fullName evidence="3">Uncharacterized protein</fullName>
    </submittedName>
</protein>
<comment type="caution">
    <text evidence="3">The sequence shown here is derived from an EMBL/GenBank/DDBJ whole genome shotgun (WGS) entry which is preliminary data.</text>
</comment>
<evidence type="ECO:0000256" key="2">
    <source>
        <dbReference type="SAM" id="SignalP"/>
    </source>
</evidence>
<proteinExistence type="predicted"/>
<evidence type="ECO:0000256" key="1">
    <source>
        <dbReference type="SAM" id="MobiDB-lite"/>
    </source>
</evidence>
<accession>A0A4C1VA07</accession>
<evidence type="ECO:0000313" key="3">
    <source>
        <dbReference type="EMBL" id="GBP35117.1"/>
    </source>
</evidence>
<keyword evidence="4" id="KW-1185">Reference proteome</keyword>
<dbReference type="EMBL" id="BGZK01000299">
    <property type="protein sequence ID" value="GBP35117.1"/>
    <property type="molecule type" value="Genomic_DNA"/>
</dbReference>
<evidence type="ECO:0000313" key="4">
    <source>
        <dbReference type="Proteomes" id="UP000299102"/>
    </source>
</evidence>
<reference evidence="3 4" key="1">
    <citation type="journal article" date="2019" name="Commun. Biol.">
        <title>The bagworm genome reveals a unique fibroin gene that provides high tensile strength.</title>
        <authorList>
            <person name="Kono N."/>
            <person name="Nakamura H."/>
            <person name="Ohtoshi R."/>
            <person name="Tomita M."/>
            <person name="Numata K."/>
            <person name="Arakawa K."/>
        </authorList>
    </citation>
    <scope>NUCLEOTIDE SEQUENCE [LARGE SCALE GENOMIC DNA]</scope>
</reference>
<feature type="chain" id="PRO_5020028074" evidence="2">
    <location>
        <begin position="19"/>
        <end position="111"/>
    </location>
</feature>
<organism evidence="3 4">
    <name type="scientific">Eumeta variegata</name>
    <name type="common">Bagworm moth</name>
    <name type="synonym">Eumeta japonica</name>
    <dbReference type="NCBI Taxonomy" id="151549"/>
    <lineage>
        <taxon>Eukaryota</taxon>
        <taxon>Metazoa</taxon>
        <taxon>Ecdysozoa</taxon>
        <taxon>Arthropoda</taxon>
        <taxon>Hexapoda</taxon>
        <taxon>Insecta</taxon>
        <taxon>Pterygota</taxon>
        <taxon>Neoptera</taxon>
        <taxon>Endopterygota</taxon>
        <taxon>Lepidoptera</taxon>
        <taxon>Glossata</taxon>
        <taxon>Ditrysia</taxon>
        <taxon>Tineoidea</taxon>
        <taxon>Psychidae</taxon>
        <taxon>Oiketicinae</taxon>
        <taxon>Eumeta</taxon>
    </lineage>
</organism>
<feature type="region of interest" description="Disordered" evidence="1">
    <location>
        <begin position="30"/>
        <end position="111"/>
    </location>
</feature>
<name>A0A4C1VA07_EUMVA</name>
<dbReference type="Proteomes" id="UP000299102">
    <property type="component" value="Unassembled WGS sequence"/>
</dbReference>
<feature type="compositionally biased region" description="Basic and acidic residues" evidence="1">
    <location>
        <begin position="86"/>
        <end position="111"/>
    </location>
</feature>
<dbReference type="AlphaFoldDB" id="A0A4C1VA07"/>
<sequence length="111" mass="12332">MNVLHTVLFLWYIRGAYELASLVEELPVRSRHLGRNTKSDGGGIYERERSNGGGRESPELSLDEMQQRMHAVCLGDQRGGVGYRGDVGDRGDGGRVREGRGHERSRGYQGS</sequence>